<keyword evidence="8" id="KW-1185">Reference proteome</keyword>
<dbReference type="GO" id="GO:0016020">
    <property type="term" value="C:membrane"/>
    <property type="evidence" value="ECO:0007669"/>
    <property type="project" value="UniProtKB-SubCell"/>
</dbReference>
<protein>
    <recommendedName>
        <fullName evidence="6">CorA-like transporter domain-containing protein</fullName>
    </recommendedName>
</protein>
<dbReference type="EMBL" id="JAGMWT010000017">
    <property type="protein sequence ID" value="KAH7114326.1"/>
    <property type="molecule type" value="Genomic_DNA"/>
</dbReference>
<evidence type="ECO:0000313" key="8">
    <source>
        <dbReference type="Proteomes" id="UP000700596"/>
    </source>
</evidence>
<feature type="domain" description="CorA-like transporter" evidence="6">
    <location>
        <begin position="79"/>
        <end position="181"/>
    </location>
</feature>
<evidence type="ECO:0000256" key="4">
    <source>
        <dbReference type="ARBA" id="ARBA00023136"/>
    </source>
</evidence>
<keyword evidence="4 5" id="KW-0472">Membrane</keyword>
<evidence type="ECO:0000256" key="3">
    <source>
        <dbReference type="ARBA" id="ARBA00022989"/>
    </source>
</evidence>
<dbReference type="OrthoDB" id="5396681at2759"/>
<evidence type="ECO:0000256" key="5">
    <source>
        <dbReference type="SAM" id="Phobius"/>
    </source>
</evidence>
<dbReference type="Proteomes" id="UP000700596">
    <property type="component" value="Unassembled WGS sequence"/>
</dbReference>
<proteinExistence type="predicted"/>
<name>A0A9P9D8L4_9PLEO</name>
<dbReference type="InterPro" id="IPR058257">
    <property type="entry name" value="CorA-like_dom"/>
</dbReference>
<organism evidence="7 8">
    <name type="scientific">Dendryphion nanum</name>
    <dbReference type="NCBI Taxonomy" id="256645"/>
    <lineage>
        <taxon>Eukaryota</taxon>
        <taxon>Fungi</taxon>
        <taxon>Dikarya</taxon>
        <taxon>Ascomycota</taxon>
        <taxon>Pezizomycotina</taxon>
        <taxon>Dothideomycetes</taxon>
        <taxon>Pleosporomycetidae</taxon>
        <taxon>Pleosporales</taxon>
        <taxon>Torulaceae</taxon>
        <taxon>Dendryphion</taxon>
    </lineage>
</organism>
<dbReference type="Pfam" id="PF26616">
    <property type="entry name" value="CorA-like"/>
    <property type="match status" value="1"/>
</dbReference>
<evidence type="ECO:0000256" key="2">
    <source>
        <dbReference type="ARBA" id="ARBA00022692"/>
    </source>
</evidence>
<accession>A0A9P9D8L4</accession>
<dbReference type="SUPFAM" id="SSF144083">
    <property type="entry name" value="Magnesium transport protein CorA, transmembrane region"/>
    <property type="match status" value="1"/>
</dbReference>
<reference evidence="7" key="1">
    <citation type="journal article" date="2021" name="Nat. Commun.">
        <title>Genetic determinants of endophytism in the Arabidopsis root mycobiome.</title>
        <authorList>
            <person name="Mesny F."/>
            <person name="Miyauchi S."/>
            <person name="Thiergart T."/>
            <person name="Pickel B."/>
            <person name="Atanasova L."/>
            <person name="Karlsson M."/>
            <person name="Huettel B."/>
            <person name="Barry K.W."/>
            <person name="Haridas S."/>
            <person name="Chen C."/>
            <person name="Bauer D."/>
            <person name="Andreopoulos W."/>
            <person name="Pangilinan J."/>
            <person name="LaButti K."/>
            <person name="Riley R."/>
            <person name="Lipzen A."/>
            <person name="Clum A."/>
            <person name="Drula E."/>
            <person name="Henrissat B."/>
            <person name="Kohler A."/>
            <person name="Grigoriev I.V."/>
            <person name="Martin F.M."/>
            <person name="Hacquard S."/>
        </authorList>
    </citation>
    <scope>NUCLEOTIDE SEQUENCE</scope>
    <source>
        <strain evidence="7">MPI-CAGE-CH-0243</strain>
    </source>
</reference>
<dbReference type="AlphaFoldDB" id="A0A9P9D8L4"/>
<gene>
    <name evidence="7" type="ORF">B0J11DRAFT_572369</name>
</gene>
<evidence type="ECO:0000256" key="1">
    <source>
        <dbReference type="ARBA" id="ARBA00004141"/>
    </source>
</evidence>
<comment type="caution">
    <text evidence="7">The sequence shown here is derived from an EMBL/GenBank/DDBJ whole genome shotgun (WGS) entry which is preliminary data.</text>
</comment>
<evidence type="ECO:0000259" key="6">
    <source>
        <dbReference type="Pfam" id="PF26616"/>
    </source>
</evidence>
<feature type="transmembrane region" description="Helical" evidence="5">
    <location>
        <begin position="473"/>
        <end position="494"/>
    </location>
</feature>
<evidence type="ECO:0000313" key="7">
    <source>
        <dbReference type="EMBL" id="KAH7114326.1"/>
    </source>
</evidence>
<comment type="subcellular location">
    <subcellularLocation>
        <location evidence="1">Membrane</location>
        <topology evidence="1">Multi-pass membrane protein</topology>
    </subcellularLocation>
</comment>
<dbReference type="InterPro" id="IPR045863">
    <property type="entry name" value="CorA_TM1_TM2"/>
</dbReference>
<sequence>MPAIPIQLSVLNLCDGEEVRGRNSSFAHLHDLHRTITHVQGEATKDALDELPNSTLDEPLDSSLFFKKYSRLLKGEEFKHLAPTIFCHQTDICLDVVDIECNKITGTRVNTERIQSNEELATRLRAKPGVRTRIISICSSNSINPLSISHSGFEELVKHDIISPYACDLFSVFGSKPSQSEAGGGRAVFRSLDSFHTELQYLITYPEPPKYPGADLWHKATIRQTGLYHLQHHNHNYSLFLLLHPRPNSRFQHHLAQLTSSQKDLEEMSQNSFLVHFVLLLCYLDNWRWYINALNKEFEKLSDMALTFEIDRRVSPQHSTGKLLDLRHLADVVFPIPVRLEAIIDTIDTLISVSRDCKTASAPPALMRQELHAYRTRLQGYIASARVLSKRISGVTASLDVSIERQNQKLAMEANYNMLDLTQHTVGDSSTVRVVTLVTMIYLPPSFVATLLGTNLFNFDSSENGRFRISPQFWIFVAISVPLTMITVGVWLLINRRRCRGQRFHLKMP</sequence>
<keyword evidence="2 5" id="KW-0812">Transmembrane</keyword>
<dbReference type="Gene3D" id="1.20.58.340">
    <property type="entry name" value="Magnesium transport protein CorA, transmembrane region"/>
    <property type="match status" value="1"/>
</dbReference>
<keyword evidence="3 5" id="KW-1133">Transmembrane helix</keyword>